<dbReference type="AlphaFoldDB" id="A0A498HH77"/>
<proteinExistence type="predicted"/>
<evidence type="ECO:0000259" key="6">
    <source>
        <dbReference type="PROSITE" id="PS50888"/>
    </source>
</evidence>
<name>A0A498HH77_MALDO</name>
<dbReference type="SUPFAM" id="SSF47459">
    <property type="entry name" value="HLH, helix-loop-helix DNA-binding domain"/>
    <property type="match status" value="1"/>
</dbReference>
<dbReference type="GO" id="GO:0090575">
    <property type="term" value="C:RNA polymerase II transcription regulator complex"/>
    <property type="evidence" value="ECO:0007669"/>
    <property type="project" value="TreeGrafter"/>
</dbReference>
<sequence length="235" mass="27005">MNNNQASQSSSTKVERRVVEKNRRNHLKLLYSKLYSLLPNQNPKEPPSLNEQTDEAINYIKSKESKLQKAKEKKESLMGTRKRSNATAFVNVESMEPKTLNIESVRSTKAPQIQIHETGSTVEVVLTSGLENHQFIFYQIIRILDEEQADIVHASFSTLGDTVFHVVRAEMDNSMLDFGAARITEKRNTFVNGSTSDQELRQDCFWDCEFEPAEIIWDQDLYSLEEKDFLSLLLL</sequence>
<dbReference type="Pfam" id="PF00010">
    <property type="entry name" value="HLH"/>
    <property type="match status" value="1"/>
</dbReference>
<feature type="compositionally biased region" description="Basic and acidic residues" evidence="5">
    <location>
        <begin position="13"/>
        <end position="22"/>
    </location>
</feature>
<organism evidence="7 8">
    <name type="scientific">Malus domestica</name>
    <name type="common">Apple</name>
    <name type="synonym">Pyrus malus</name>
    <dbReference type="NCBI Taxonomy" id="3750"/>
    <lineage>
        <taxon>Eukaryota</taxon>
        <taxon>Viridiplantae</taxon>
        <taxon>Streptophyta</taxon>
        <taxon>Embryophyta</taxon>
        <taxon>Tracheophyta</taxon>
        <taxon>Spermatophyta</taxon>
        <taxon>Magnoliopsida</taxon>
        <taxon>eudicotyledons</taxon>
        <taxon>Gunneridae</taxon>
        <taxon>Pentapetalae</taxon>
        <taxon>rosids</taxon>
        <taxon>fabids</taxon>
        <taxon>Rosales</taxon>
        <taxon>Rosaceae</taxon>
        <taxon>Amygdaloideae</taxon>
        <taxon>Maleae</taxon>
        <taxon>Malus</taxon>
    </lineage>
</organism>
<comment type="subcellular location">
    <subcellularLocation>
        <location evidence="1">Nucleus</location>
    </subcellularLocation>
</comment>
<feature type="domain" description="BHLH" evidence="6">
    <location>
        <begin position="11"/>
        <end position="63"/>
    </location>
</feature>
<evidence type="ECO:0000256" key="2">
    <source>
        <dbReference type="ARBA" id="ARBA00023015"/>
    </source>
</evidence>
<dbReference type="Proteomes" id="UP000290289">
    <property type="component" value="Chromosome 17"/>
</dbReference>
<dbReference type="GO" id="GO:0000981">
    <property type="term" value="F:DNA-binding transcription factor activity, RNA polymerase II-specific"/>
    <property type="evidence" value="ECO:0007669"/>
    <property type="project" value="TreeGrafter"/>
</dbReference>
<accession>A0A498HH77</accession>
<dbReference type="PANTHER" id="PTHR13935">
    <property type="entry name" value="ACHAETE-SCUTE TRANSCRIPTION FACTOR-RELATED"/>
    <property type="match status" value="1"/>
</dbReference>
<evidence type="ECO:0000256" key="1">
    <source>
        <dbReference type="ARBA" id="ARBA00004123"/>
    </source>
</evidence>
<dbReference type="GO" id="GO:0046983">
    <property type="term" value="F:protein dimerization activity"/>
    <property type="evidence" value="ECO:0007669"/>
    <property type="project" value="InterPro"/>
</dbReference>
<protein>
    <recommendedName>
        <fullName evidence="6">BHLH domain-containing protein</fullName>
    </recommendedName>
</protein>
<evidence type="ECO:0000256" key="4">
    <source>
        <dbReference type="ARBA" id="ARBA00023242"/>
    </source>
</evidence>
<keyword evidence="2" id="KW-0805">Transcription regulation</keyword>
<feature type="region of interest" description="Disordered" evidence="5">
    <location>
        <begin position="1"/>
        <end position="22"/>
    </location>
</feature>
<evidence type="ECO:0000256" key="3">
    <source>
        <dbReference type="ARBA" id="ARBA00023163"/>
    </source>
</evidence>
<dbReference type="PANTHER" id="PTHR13935:SF63">
    <property type="entry name" value="BHLH DOMAIN-CONTAINING PROTEIN"/>
    <property type="match status" value="1"/>
</dbReference>
<keyword evidence="4" id="KW-0539">Nucleus</keyword>
<gene>
    <name evidence="7" type="ORF">DVH24_031030</name>
</gene>
<dbReference type="InterPro" id="IPR011598">
    <property type="entry name" value="bHLH_dom"/>
</dbReference>
<dbReference type="GO" id="GO:0000977">
    <property type="term" value="F:RNA polymerase II transcription regulatory region sequence-specific DNA binding"/>
    <property type="evidence" value="ECO:0007669"/>
    <property type="project" value="TreeGrafter"/>
</dbReference>
<feature type="compositionally biased region" description="Polar residues" evidence="5">
    <location>
        <begin position="1"/>
        <end position="12"/>
    </location>
</feature>
<dbReference type="InterPro" id="IPR036638">
    <property type="entry name" value="HLH_DNA-bd_sf"/>
</dbReference>
<evidence type="ECO:0000313" key="7">
    <source>
        <dbReference type="EMBL" id="RXH68697.1"/>
    </source>
</evidence>
<dbReference type="PROSITE" id="PS50888">
    <property type="entry name" value="BHLH"/>
    <property type="match status" value="1"/>
</dbReference>
<evidence type="ECO:0000313" key="8">
    <source>
        <dbReference type="Proteomes" id="UP000290289"/>
    </source>
</evidence>
<evidence type="ECO:0000256" key="5">
    <source>
        <dbReference type="SAM" id="MobiDB-lite"/>
    </source>
</evidence>
<dbReference type="InterPro" id="IPR015660">
    <property type="entry name" value="MASH1/Ascl1a-like"/>
</dbReference>
<comment type="caution">
    <text evidence="7">The sequence shown here is derived from an EMBL/GenBank/DDBJ whole genome shotgun (WGS) entry which is preliminary data.</text>
</comment>
<dbReference type="EMBL" id="RDQH01000343">
    <property type="protein sequence ID" value="RXH68697.1"/>
    <property type="molecule type" value="Genomic_DNA"/>
</dbReference>
<keyword evidence="3" id="KW-0804">Transcription</keyword>
<dbReference type="Gene3D" id="4.10.280.10">
    <property type="entry name" value="Helix-loop-helix DNA-binding domain"/>
    <property type="match status" value="1"/>
</dbReference>
<keyword evidence="8" id="KW-1185">Reference proteome</keyword>
<reference evidence="7 8" key="1">
    <citation type="submission" date="2018-10" db="EMBL/GenBank/DDBJ databases">
        <title>A high-quality apple genome assembly.</title>
        <authorList>
            <person name="Hu J."/>
        </authorList>
    </citation>
    <scope>NUCLEOTIDE SEQUENCE [LARGE SCALE GENOMIC DNA]</scope>
    <source>
        <strain evidence="8">cv. HFTH1</strain>
        <tissue evidence="7">Young leaf</tissue>
    </source>
</reference>